<comment type="caution">
    <text evidence="1">The sequence shown here is derived from an EMBL/GenBank/DDBJ whole genome shotgun (WGS) entry which is preliminary data.</text>
</comment>
<dbReference type="EMBL" id="VSSQ01108244">
    <property type="protein sequence ID" value="MPN47057.1"/>
    <property type="molecule type" value="Genomic_DNA"/>
</dbReference>
<evidence type="ECO:0000313" key="1">
    <source>
        <dbReference type="EMBL" id="MPN47057.1"/>
    </source>
</evidence>
<gene>
    <name evidence="1" type="ORF">SDC9_194657</name>
</gene>
<dbReference type="AlphaFoldDB" id="A0A645I6V1"/>
<accession>A0A645I6V1</accession>
<evidence type="ECO:0008006" key="2">
    <source>
        <dbReference type="Google" id="ProtNLM"/>
    </source>
</evidence>
<sequence>MAFILFVVIKVMNKMKKQPQQIEVVSEPSDEIKLLTEIRDALKK</sequence>
<proteinExistence type="predicted"/>
<organism evidence="1">
    <name type="scientific">bioreactor metagenome</name>
    <dbReference type="NCBI Taxonomy" id="1076179"/>
    <lineage>
        <taxon>unclassified sequences</taxon>
        <taxon>metagenomes</taxon>
        <taxon>ecological metagenomes</taxon>
    </lineage>
</organism>
<protein>
    <recommendedName>
        <fullName evidence="2">Large-conductance mechanosensitive channel</fullName>
    </recommendedName>
</protein>
<dbReference type="Gene3D" id="1.10.1200.120">
    <property type="entry name" value="Large-conductance mechanosensitive channel, MscL, domain 1"/>
    <property type="match status" value="1"/>
</dbReference>
<dbReference type="InterPro" id="IPR036019">
    <property type="entry name" value="MscL_channel"/>
</dbReference>
<reference evidence="1" key="1">
    <citation type="submission" date="2019-08" db="EMBL/GenBank/DDBJ databases">
        <authorList>
            <person name="Kucharzyk K."/>
            <person name="Murdoch R.W."/>
            <person name="Higgins S."/>
            <person name="Loffler F."/>
        </authorList>
    </citation>
    <scope>NUCLEOTIDE SEQUENCE</scope>
</reference>
<name>A0A645I6V1_9ZZZZ</name>